<accession>A0A430KZT6</accession>
<comment type="caution">
    <text evidence="2">The sequence shown here is derived from an EMBL/GenBank/DDBJ whole genome shotgun (WGS) entry which is preliminary data.</text>
</comment>
<feature type="transmembrane region" description="Helical" evidence="1">
    <location>
        <begin position="72"/>
        <end position="96"/>
    </location>
</feature>
<proteinExistence type="predicted"/>
<evidence type="ECO:0000256" key="1">
    <source>
        <dbReference type="SAM" id="Phobius"/>
    </source>
</evidence>
<evidence type="ECO:0000313" key="3">
    <source>
        <dbReference type="Proteomes" id="UP000287124"/>
    </source>
</evidence>
<evidence type="ECO:0000313" key="2">
    <source>
        <dbReference type="EMBL" id="RTE68981.1"/>
    </source>
</evidence>
<organism evidence="2 3">
    <name type="scientific">Fusarium euwallaceae</name>
    <dbReference type="NCBI Taxonomy" id="1147111"/>
    <lineage>
        <taxon>Eukaryota</taxon>
        <taxon>Fungi</taxon>
        <taxon>Dikarya</taxon>
        <taxon>Ascomycota</taxon>
        <taxon>Pezizomycotina</taxon>
        <taxon>Sordariomycetes</taxon>
        <taxon>Hypocreomycetidae</taxon>
        <taxon>Hypocreales</taxon>
        <taxon>Nectriaceae</taxon>
        <taxon>Fusarium</taxon>
        <taxon>Fusarium solani species complex</taxon>
    </lineage>
</organism>
<keyword evidence="1" id="KW-0812">Transmembrane</keyword>
<keyword evidence="3" id="KW-1185">Reference proteome</keyword>
<protein>
    <submittedName>
        <fullName evidence="2">Uncharacterized protein</fullName>
    </submittedName>
</protein>
<keyword evidence="1" id="KW-1133">Transmembrane helix</keyword>
<sequence length="176" mass="19696">MLGYIQQDQSTITASAATWLASEPCLASVFHKRLTLFLSRSVVSRNLHSSYWPAILRSNPTASAGQHKRVELLVWLTPIAKILLALAAILTSLGLYDSIVLRREPEPQSFHYAQDTSVLDFGTMPRLNFAINRRCGGYPFWACPGNKVNVSESEWTEDTPIFTAGCERMRPTPRVN</sequence>
<keyword evidence="1" id="KW-0472">Membrane</keyword>
<dbReference type="EMBL" id="MIKF01000663">
    <property type="protein sequence ID" value="RTE68981.1"/>
    <property type="molecule type" value="Genomic_DNA"/>
</dbReference>
<name>A0A430KZT6_9HYPO</name>
<dbReference type="AlphaFoldDB" id="A0A430KZT6"/>
<reference evidence="2 3" key="1">
    <citation type="submission" date="2017-06" db="EMBL/GenBank/DDBJ databases">
        <title>Comparative genomic analysis of Ambrosia Fusariam Clade fungi.</title>
        <authorList>
            <person name="Stajich J.E."/>
            <person name="Carrillo J."/>
            <person name="Kijimoto T."/>
            <person name="Eskalen A."/>
            <person name="O'Donnell K."/>
            <person name="Kasson M."/>
        </authorList>
    </citation>
    <scope>NUCLEOTIDE SEQUENCE [LARGE SCALE GENOMIC DNA]</scope>
    <source>
        <strain evidence="2 3">UCR1854</strain>
    </source>
</reference>
<dbReference type="Proteomes" id="UP000287124">
    <property type="component" value="Unassembled WGS sequence"/>
</dbReference>
<gene>
    <name evidence="2" type="ORF">BHE90_016640</name>
</gene>